<dbReference type="Gene3D" id="3.10.590.10">
    <property type="entry name" value="ph1033 like domains"/>
    <property type="match status" value="1"/>
</dbReference>
<sequence length="150" mass="16352">MAAPTCWIGVAAAAHVRVGREQGFVMFAHGKHSAVKQLQPGDAFAYYSPTETLGGKEAVRRFTAIGVVAEGEPEPSPVMGAGVEAWSRRAHYLDAQDADIYLLLPQLDFVTDQSHWGMYFRKSLFKATQADFSRIADAMGVGSHFTFGDQ</sequence>
<accession>A0AAJ5VVF9</accession>
<dbReference type="InterPro" id="IPR015947">
    <property type="entry name" value="PUA-like_sf"/>
</dbReference>
<evidence type="ECO:0000313" key="1">
    <source>
        <dbReference type="EMBL" id="WEK04173.1"/>
    </source>
</evidence>
<dbReference type="AlphaFoldDB" id="A0AAJ5VVF9"/>
<dbReference type="Proteomes" id="UP001217476">
    <property type="component" value="Chromosome"/>
</dbReference>
<name>A0AAJ5VVF9_9HYPH</name>
<organism evidence="1 2">
    <name type="scientific">Candidatus Devosia phytovorans</name>
    <dbReference type="NCBI Taxonomy" id="3121372"/>
    <lineage>
        <taxon>Bacteria</taxon>
        <taxon>Pseudomonadati</taxon>
        <taxon>Pseudomonadota</taxon>
        <taxon>Alphaproteobacteria</taxon>
        <taxon>Hyphomicrobiales</taxon>
        <taxon>Devosiaceae</taxon>
        <taxon>Devosia</taxon>
    </lineage>
</organism>
<proteinExistence type="predicted"/>
<evidence type="ECO:0000313" key="2">
    <source>
        <dbReference type="Proteomes" id="UP001217476"/>
    </source>
</evidence>
<dbReference type="SUPFAM" id="SSF88697">
    <property type="entry name" value="PUA domain-like"/>
    <property type="match status" value="1"/>
</dbReference>
<dbReference type="CDD" id="cd21132">
    <property type="entry name" value="EVE-like"/>
    <property type="match status" value="1"/>
</dbReference>
<protein>
    <submittedName>
        <fullName evidence="1">EVE domain-containing protein</fullName>
    </submittedName>
</protein>
<dbReference type="EMBL" id="CP119312">
    <property type="protein sequence ID" value="WEK04173.1"/>
    <property type="molecule type" value="Genomic_DNA"/>
</dbReference>
<reference evidence="1" key="1">
    <citation type="submission" date="2023-03" db="EMBL/GenBank/DDBJ databases">
        <title>Andean soil-derived lignocellulolytic bacterial consortium as a source of novel taxa and putative plastic-active enzymes.</title>
        <authorList>
            <person name="Diaz-Garcia L."/>
            <person name="Chuvochina M."/>
            <person name="Feuerriegel G."/>
            <person name="Bunk B."/>
            <person name="Sproer C."/>
            <person name="Streit W.R."/>
            <person name="Rodriguez L.M."/>
            <person name="Overmann J."/>
            <person name="Jimenez D.J."/>
        </authorList>
    </citation>
    <scope>NUCLEOTIDE SEQUENCE</scope>
    <source>
        <strain evidence="1">MAG 4196</strain>
    </source>
</reference>
<gene>
    <name evidence="1" type="ORF">P0Y65_18635</name>
</gene>